<evidence type="ECO:0000259" key="6">
    <source>
        <dbReference type="Pfam" id="PF00441"/>
    </source>
</evidence>
<evidence type="ECO:0000256" key="1">
    <source>
        <dbReference type="ARBA" id="ARBA00001974"/>
    </source>
</evidence>
<evidence type="ECO:0000313" key="10">
    <source>
        <dbReference type="Proteomes" id="UP000287168"/>
    </source>
</evidence>
<dbReference type="Pfam" id="PF00441">
    <property type="entry name" value="Acyl-CoA_dh_1"/>
    <property type="match status" value="1"/>
</dbReference>
<dbReference type="InterPro" id="IPR009075">
    <property type="entry name" value="AcylCo_DH/oxidase_C"/>
</dbReference>
<dbReference type="InterPro" id="IPR046373">
    <property type="entry name" value="Acyl-CoA_Oxase/DH_mid-dom_sf"/>
</dbReference>
<dbReference type="Gene3D" id="2.40.110.10">
    <property type="entry name" value="Butyryl-CoA Dehydrogenase, subunit A, domain 2"/>
    <property type="match status" value="1"/>
</dbReference>
<dbReference type="OrthoDB" id="7337146at2"/>
<dbReference type="InterPro" id="IPR009100">
    <property type="entry name" value="AcylCoA_DH/oxidase_NM_dom_sf"/>
</dbReference>
<proteinExistence type="inferred from homology"/>
<dbReference type="Gene3D" id="1.20.140.10">
    <property type="entry name" value="Butyryl-CoA Dehydrogenase, subunit A, domain 3"/>
    <property type="match status" value="1"/>
</dbReference>
<evidence type="ECO:0000259" key="7">
    <source>
        <dbReference type="Pfam" id="PF02770"/>
    </source>
</evidence>
<dbReference type="Proteomes" id="UP000287168">
    <property type="component" value="Unassembled WGS sequence"/>
</dbReference>
<gene>
    <name evidence="9" type="ORF">EP867_01715</name>
</gene>
<evidence type="ECO:0000256" key="2">
    <source>
        <dbReference type="ARBA" id="ARBA00009347"/>
    </source>
</evidence>
<dbReference type="AlphaFoldDB" id="A0A3S3WV47"/>
<comment type="similarity">
    <text evidence="2 5">Belongs to the acyl-CoA dehydrogenase family.</text>
</comment>
<dbReference type="InterPro" id="IPR006091">
    <property type="entry name" value="Acyl-CoA_Oxase/DH_mid-dom"/>
</dbReference>
<dbReference type="PANTHER" id="PTHR43884">
    <property type="entry name" value="ACYL-COA DEHYDROGENASE"/>
    <property type="match status" value="1"/>
</dbReference>
<dbReference type="PANTHER" id="PTHR43884:SF12">
    <property type="entry name" value="ISOVALERYL-COA DEHYDROGENASE, MITOCHONDRIAL-RELATED"/>
    <property type="match status" value="1"/>
</dbReference>
<dbReference type="GO" id="GO:0050660">
    <property type="term" value="F:flavin adenine dinucleotide binding"/>
    <property type="evidence" value="ECO:0007669"/>
    <property type="project" value="InterPro"/>
</dbReference>
<dbReference type="InterPro" id="IPR037069">
    <property type="entry name" value="AcylCoA_DH/ox_N_sf"/>
</dbReference>
<keyword evidence="5" id="KW-0560">Oxidoreductase</keyword>
<evidence type="ECO:0000256" key="4">
    <source>
        <dbReference type="ARBA" id="ARBA00022827"/>
    </source>
</evidence>
<feature type="domain" description="Acyl-CoA dehydrogenase/oxidase C-terminal" evidence="6">
    <location>
        <begin position="235"/>
        <end position="380"/>
    </location>
</feature>
<accession>A0A3S3WV47</accession>
<name>A0A3S3WV47_9RHOB</name>
<sequence length="384" mass="40291">MSYQLLCHPEGVVNEDRVQDARDFAERELRLNAEAWDRGMASPEAALRRIIPLVAPILVPKDLGGHGESVATLLRCYEELARRDVGFTCALAVHTAVTIATSLSPNAALRDRTLPGLMSGESIGAFLLTEPQTGTDATAITCAATPVEGGYRVSGAKAWVTNGRWADVFATFCQTAPGSGAKGINAVILRRDMAGLSTSDALDLTGNMAMGTTDAAFDGIELTEADVAFATGTAFRAAMYGIDVARLGVAAMCNGALAGALDVALGYAAERQTFGRAVIDHQAMAFTLAEVATGLEASRALTFQAARPFEAGSPVAALTAHAKKYACRTAFEGISQAMRAMGANALKRENHLPRQLNGVRVTECMDGTGEVQNIVIARALRAGV</sequence>
<dbReference type="RefSeq" id="WP_128486477.1">
    <property type="nucleotide sequence ID" value="NZ_JBHLXB010000026.1"/>
</dbReference>
<dbReference type="Gene3D" id="1.10.540.10">
    <property type="entry name" value="Acyl-CoA dehydrogenase/oxidase, N-terminal domain"/>
    <property type="match status" value="1"/>
</dbReference>
<keyword evidence="3 5" id="KW-0285">Flavoprotein</keyword>
<dbReference type="SUPFAM" id="SSF47203">
    <property type="entry name" value="Acyl-CoA dehydrogenase C-terminal domain-like"/>
    <property type="match status" value="1"/>
</dbReference>
<dbReference type="GO" id="GO:0003995">
    <property type="term" value="F:acyl-CoA dehydrogenase activity"/>
    <property type="evidence" value="ECO:0007669"/>
    <property type="project" value="TreeGrafter"/>
</dbReference>
<reference evidence="9 10" key="1">
    <citation type="journal article" date="2015" name="Int. J. Syst. Evol. Microbiol.">
        <title>Gemmobacter intermedius sp. nov., isolated from a white stork (Ciconia ciconia).</title>
        <authorList>
            <person name="Kampfer P."/>
            <person name="Jerzak L."/>
            <person name="Wilharm G."/>
            <person name="Golke J."/>
            <person name="Busse H.J."/>
            <person name="Glaeser S.P."/>
        </authorList>
    </citation>
    <scope>NUCLEOTIDE SEQUENCE [LARGE SCALE GENOMIC DNA]</scope>
    <source>
        <strain evidence="9 10">119/4</strain>
    </source>
</reference>
<dbReference type="Pfam" id="PF02770">
    <property type="entry name" value="Acyl-CoA_dh_M"/>
    <property type="match status" value="1"/>
</dbReference>
<protein>
    <submittedName>
        <fullName evidence="9">Acyl-CoA dehydrogenase</fullName>
    </submittedName>
</protein>
<dbReference type="EMBL" id="SBLC01000002">
    <property type="protein sequence ID" value="RWY44677.1"/>
    <property type="molecule type" value="Genomic_DNA"/>
</dbReference>
<feature type="domain" description="Acyl-CoA dehydrogenase/oxidase N-terminal" evidence="8">
    <location>
        <begin position="19"/>
        <end position="121"/>
    </location>
</feature>
<feature type="domain" description="Acyl-CoA oxidase/dehydrogenase middle" evidence="7">
    <location>
        <begin position="125"/>
        <end position="218"/>
    </location>
</feature>
<evidence type="ECO:0000256" key="3">
    <source>
        <dbReference type="ARBA" id="ARBA00022630"/>
    </source>
</evidence>
<evidence type="ECO:0000313" key="9">
    <source>
        <dbReference type="EMBL" id="RWY44677.1"/>
    </source>
</evidence>
<keyword evidence="4 5" id="KW-0274">FAD</keyword>
<comment type="caution">
    <text evidence="9">The sequence shown here is derived from an EMBL/GenBank/DDBJ whole genome shotgun (WGS) entry which is preliminary data.</text>
</comment>
<organism evidence="9 10">
    <name type="scientific">Falsigemmobacter intermedius</name>
    <dbReference type="NCBI Taxonomy" id="1553448"/>
    <lineage>
        <taxon>Bacteria</taxon>
        <taxon>Pseudomonadati</taxon>
        <taxon>Pseudomonadota</taxon>
        <taxon>Alphaproteobacteria</taxon>
        <taxon>Rhodobacterales</taxon>
        <taxon>Paracoccaceae</taxon>
        <taxon>Falsigemmobacter</taxon>
    </lineage>
</organism>
<evidence type="ECO:0000259" key="8">
    <source>
        <dbReference type="Pfam" id="PF02771"/>
    </source>
</evidence>
<dbReference type="InterPro" id="IPR013786">
    <property type="entry name" value="AcylCoA_DH/ox_N"/>
</dbReference>
<comment type="cofactor">
    <cofactor evidence="1 5">
        <name>FAD</name>
        <dbReference type="ChEBI" id="CHEBI:57692"/>
    </cofactor>
</comment>
<dbReference type="InterPro" id="IPR036250">
    <property type="entry name" value="AcylCo_DH-like_C"/>
</dbReference>
<evidence type="ECO:0000256" key="5">
    <source>
        <dbReference type="RuleBase" id="RU362125"/>
    </source>
</evidence>
<dbReference type="SUPFAM" id="SSF56645">
    <property type="entry name" value="Acyl-CoA dehydrogenase NM domain-like"/>
    <property type="match status" value="1"/>
</dbReference>
<dbReference type="Pfam" id="PF02771">
    <property type="entry name" value="Acyl-CoA_dh_N"/>
    <property type="match status" value="1"/>
</dbReference>
<keyword evidence="10" id="KW-1185">Reference proteome</keyword>